<dbReference type="PANTHER" id="PTHR30486">
    <property type="entry name" value="TWITCHING MOTILITY PROTEIN PILT"/>
    <property type="match status" value="1"/>
</dbReference>
<gene>
    <name evidence="3" type="ORF">QV07_01000</name>
</gene>
<evidence type="ECO:0000259" key="2">
    <source>
        <dbReference type="Pfam" id="PF00437"/>
    </source>
</evidence>
<dbReference type="PATRIC" id="fig|505345.8.peg.205"/>
<dbReference type="InterPro" id="IPR001482">
    <property type="entry name" value="T2SS/T4SS_dom"/>
</dbReference>
<dbReference type="PANTHER" id="PTHR30486:SF15">
    <property type="entry name" value="TYPE II_IV SECRETION SYSTEM ATPASE"/>
    <property type="match status" value="1"/>
</dbReference>
<dbReference type="Proteomes" id="UP000243168">
    <property type="component" value="Unassembled WGS sequence"/>
</dbReference>
<dbReference type="InterPro" id="IPR050921">
    <property type="entry name" value="T4SS_GSP_E_ATPase"/>
</dbReference>
<dbReference type="RefSeq" id="WP_065233687.1">
    <property type="nucleotide sequence ID" value="NZ_JTJS01000009.1"/>
</dbReference>
<sequence>MLTKDEQAFLRLEMLSNLDINKLDEIQDERAKLIQELFQNVQIVATRNNLYVNTVDANMMAEIIADEILGYGAIRELMEDDSVSDILVNGPYDIWVERKGILEKTNKSFINNEQLTDIARRLVARVGRRIDEGSPLVDSRLPDGSRLNVVIEPIALDGTSMSIRKKSQGKKTLEELVGFGSMTLDMANFLIIAARSRVNIIVSGGTGSGKTTLLNALSAYISHNERVLTLEDTAELRLEQPHVVRLETRSAGVEHTGEISMQDLVINALRMRPERIIVGECRGAEAFQMLQAMNTGHDGSMSTLHANSPRDALARLETMIMMASAKLPLEAIRRNISSAVNLIVQVSRLNDGSRKIMNITEIMGMESGQIVLQDIFTFKASKLRDEEGKIIGEFISHGLLSNSVVYQNAQVFNLSDELQRIFGNR</sequence>
<name>A0A1A7QCY3_9PAST</name>
<dbReference type="GO" id="GO:0016887">
    <property type="term" value="F:ATP hydrolysis activity"/>
    <property type="evidence" value="ECO:0007669"/>
    <property type="project" value="InterPro"/>
</dbReference>
<dbReference type="Gene3D" id="3.30.450.380">
    <property type="match status" value="1"/>
</dbReference>
<dbReference type="InterPro" id="IPR027417">
    <property type="entry name" value="P-loop_NTPase"/>
</dbReference>
<feature type="domain" description="Bacterial type II secretion system protein E" evidence="2">
    <location>
        <begin position="72"/>
        <end position="351"/>
    </location>
</feature>
<evidence type="ECO:0000313" key="4">
    <source>
        <dbReference type="Proteomes" id="UP000243168"/>
    </source>
</evidence>
<protein>
    <submittedName>
        <fullName evidence="3">Pilus assembly protein CpaF</fullName>
    </submittedName>
</protein>
<dbReference type="EMBL" id="JTJS01000009">
    <property type="protein sequence ID" value="OBX11792.1"/>
    <property type="molecule type" value="Genomic_DNA"/>
</dbReference>
<comment type="similarity">
    <text evidence="1">Belongs to the GSP E family.</text>
</comment>
<accession>A0A1A7QCY3</accession>
<dbReference type="SUPFAM" id="SSF52540">
    <property type="entry name" value="P-loop containing nucleoside triphosphate hydrolases"/>
    <property type="match status" value="1"/>
</dbReference>
<dbReference type="Gene3D" id="3.40.50.300">
    <property type="entry name" value="P-loop containing nucleotide triphosphate hydrolases"/>
    <property type="match status" value="1"/>
</dbReference>
<dbReference type="AlphaFoldDB" id="A0A1A7QCY3"/>
<dbReference type="CDD" id="cd01130">
    <property type="entry name" value="VirB11-like_ATPase"/>
    <property type="match status" value="1"/>
</dbReference>
<reference evidence="3 4" key="1">
    <citation type="submission" date="2014-11" db="EMBL/GenBank/DDBJ databases">
        <title>Pan-genome of Gallibacterium spp.</title>
        <authorList>
            <person name="Kudirkiene E."/>
            <person name="Bojesen A.M."/>
        </authorList>
    </citation>
    <scope>NUCLEOTIDE SEQUENCE [LARGE SCALE GENOMIC DNA]</scope>
    <source>
        <strain evidence="3 4">F298</strain>
    </source>
</reference>
<proteinExistence type="inferred from homology"/>
<evidence type="ECO:0000256" key="1">
    <source>
        <dbReference type="ARBA" id="ARBA00006611"/>
    </source>
</evidence>
<organism evidence="3 4">
    <name type="scientific">Gallibacterium genomosp. 3</name>
    <dbReference type="NCBI Taxonomy" id="505345"/>
    <lineage>
        <taxon>Bacteria</taxon>
        <taxon>Pseudomonadati</taxon>
        <taxon>Pseudomonadota</taxon>
        <taxon>Gammaproteobacteria</taxon>
        <taxon>Pasteurellales</taxon>
        <taxon>Pasteurellaceae</taxon>
        <taxon>Gallibacterium</taxon>
    </lineage>
</organism>
<evidence type="ECO:0000313" key="3">
    <source>
        <dbReference type="EMBL" id="OBX11792.1"/>
    </source>
</evidence>
<dbReference type="Pfam" id="PF00437">
    <property type="entry name" value="T2SSE"/>
    <property type="match status" value="1"/>
</dbReference>
<comment type="caution">
    <text evidence="3">The sequence shown here is derived from an EMBL/GenBank/DDBJ whole genome shotgun (WGS) entry which is preliminary data.</text>
</comment>